<dbReference type="RefSeq" id="WP_016196679.1">
    <property type="nucleotide sequence ID" value="NZ_AQPN01000116.1"/>
</dbReference>
<protein>
    <recommendedName>
        <fullName evidence="3">Thioredoxin domain-containing protein</fullName>
    </recommendedName>
</protein>
<dbReference type="eggNOG" id="ENOG50333W7">
    <property type="taxonomic scope" value="Bacteria"/>
</dbReference>
<keyword evidence="2" id="KW-1185">Reference proteome</keyword>
<organism evidence="1 2">
    <name type="scientific">Arcticibacter svalbardensis MN12-7</name>
    <dbReference type="NCBI Taxonomy" id="1150600"/>
    <lineage>
        <taxon>Bacteria</taxon>
        <taxon>Pseudomonadati</taxon>
        <taxon>Bacteroidota</taxon>
        <taxon>Sphingobacteriia</taxon>
        <taxon>Sphingobacteriales</taxon>
        <taxon>Sphingobacteriaceae</taxon>
        <taxon>Arcticibacter</taxon>
    </lineage>
</organism>
<gene>
    <name evidence="1" type="ORF">ADIARSV_3451</name>
</gene>
<name>R9GNF0_9SPHI</name>
<dbReference type="STRING" id="1150600.ADIARSV_3451"/>
<dbReference type="AlphaFoldDB" id="R9GNF0"/>
<dbReference type="OrthoDB" id="5524063at2"/>
<evidence type="ECO:0008006" key="3">
    <source>
        <dbReference type="Google" id="ProtNLM"/>
    </source>
</evidence>
<reference evidence="1 2" key="1">
    <citation type="journal article" date="2013" name="Genome Announc.">
        <title>Draft Genome Sequence of Arcticibacter svalbardensis Strain MN12-7T, a Member of the Family Sphingobacteriaceae Isolated from an Arctic Soil Sample.</title>
        <authorList>
            <person name="Shivaji S."/>
            <person name="Ara S."/>
            <person name="Prasad S."/>
            <person name="Manasa B.P."/>
            <person name="Begum Z."/>
            <person name="Singh A."/>
            <person name="Kumar Pinnaka A."/>
        </authorList>
    </citation>
    <scope>NUCLEOTIDE SEQUENCE [LARGE SCALE GENOMIC DNA]</scope>
    <source>
        <strain evidence="1 2">MN12-7</strain>
    </source>
</reference>
<sequence>MKNLSVTMFAIVAFLLVSYTIKAQQKKQPVAVKKATIEVIQFHSEYRCMTCHKIEDLTKATLASSFKTIPFRLINVSDKSNAKMANQFEAAGTALFLYNPSTGKKQDLTSFAFMKAGNKKAFEAELKKYITEFIKG</sequence>
<accession>R9GNF0</accession>
<comment type="caution">
    <text evidence="1">The sequence shown here is derived from an EMBL/GenBank/DDBJ whole genome shotgun (WGS) entry which is preliminary data.</text>
</comment>
<evidence type="ECO:0000313" key="1">
    <source>
        <dbReference type="EMBL" id="EOR93372.1"/>
    </source>
</evidence>
<dbReference type="EMBL" id="AQPN01000116">
    <property type="protein sequence ID" value="EOR93372.1"/>
    <property type="molecule type" value="Genomic_DNA"/>
</dbReference>
<dbReference type="NCBIfam" id="NF040494">
    <property type="entry name" value="nitrored_ArsF"/>
    <property type="match status" value="1"/>
</dbReference>
<dbReference type="InterPro" id="IPR047698">
    <property type="entry name" value="ArsF-like"/>
</dbReference>
<dbReference type="Proteomes" id="UP000014174">
    <property type="component" value="Unassembled WGS sequence"/>
</dbReference>
<evidence type="ECO:0000313" key="2">
    <source>
        <dbReference type="Proteomes" id="UP000014174"/>
    </source>
</evidence>
<proteinExistence type="predicted"/>